<evidence type="ECO:0000313" key="2">
    <source>
        <dbReference type="Proteomes" id="UP000053660"/>
    </source>
</evidence>
<protein>
    <submittedName>
        <fullName evidence="1">Uncharacterized protein</fullName>
    </submittedName>
</protein>
<organism evidence="1 2">
    <name type="scientific">Oesophagostomum dentatum</name>
    <name type="common">Nodular worm</name>
    <dbReference type="NCBI Taxonomy" id="61180"/>
    <lineage>
        <taxon>Eukaryota</taxon>
        <taxon>Metazoa</taxon>
        <taxon>Ecdysozoa</taxon>
        <taxon>Nematoda</taxon>
        <taxon>Chromadorea</taxon>
        <taxon>Rhabditida</taxon>
        <taxon>Rhabditina</taxon>
        <taxon>Rhabditomorpha</taxon>
        <taxon>Strongyloidea</taxon>
        <taxon>Strongylidae</taxon>
        <taxon>Oesophagostomum</taxon>
    </lineage>
</organism>
<dbReference type="AlphaFoldDB" id="A0A0B1S4T9"/>
<sequence length="46" mass="5562">MFSNRHNDWCIFYASNHFNGEPYWIDVFFVGRNEILPGYLFDTKTV</sequence>
<name>A0A0B1S4T9_OESDE</name>
<evidence type="ECO:0000313" key="1">
    <source>
        <dbReference type="EMBL" id="KHJ78215.1"/>
    </source>
</evidence>
<gene>
    <name evidence="1" type="ORF">OESDEN_22165</name>
</gene>
<keyword evidence="2" id="KW-1185">Reference proteome</keyword>
<reference evidence="1 2" key="1">
    <citation type="submission" date="2014-03" db="EMBL/GenBank/DDBJ databases">
        <title>Draft genome of the hookworm Oesophagostomum dentatum.</title>
        <authorList>
            <person name="Mitreva M."/>
        </authorList>
    </citation>
    <scope>NUCLEOTIDE SEQUENCE [LARGE SCALE GENOMIC DNA]</scope>
    <source>
        <strain evidence="1 2">OD-Hann</strain>
    </source>
</reference>
<accession>A0A0B1S4T9</accession>
<proteinExistence type="predicted"/>
<dbReference type="Proteomes" id="UP000053660">
    <property type="component" value="Unassembled WGS sequence"/>
</dbReference>
<dbReference type="EMBL" id="KN609995">
    <property type="protein sequence ID" value="KHJ78215.1"/>
    <property type="molecule type" value="Genomic_DNA"/>
</dbReference>